<gene>
    <name evidence="5" type="ORF">JKP88DRAFT_290020</name>
</gene>
<accession>A0A835YZH7</accession>
<keyword evidence="6" id="KW-1185">Reference proteome</keyword>
<dbReference type="AlphaFoldDB" id="A0A835YZH7"/>
<name>A0A835YZH7_9STRA</name>
<dbReference type="InterPro" id="IPR028941">
    <property type="entry name" value="WHIM2_dom"/>
</dbReference>
<dbReference type="InterPro" id="IPR016197">
    <property type="entry name" value="Chromo-like_dom_sf"/>
</dbReference>
<dbReference type="GO" id="GO:0005634">
    <property type="term" value="C:nucleus"/>
    <property type="evidence" value="ECO:0007669"/>
    <property type="project" value="UniProtKB-SubCell"/>
</dbReference>
<feature type="compositionally biased region" description="Gly residues" evidence="3">
    <location>
        <begin position="11"/>
        <end position="26"/>
    </location>
</feature>
<dbReference type="EMBL" id="JAFCMP010000173">
    <property type="protein sequence ID" value="KAG5184231.1"/>
    <property type="molecule type" value="Genomic_DNA"/>
</dbReference>
<feature type="compositionally biased region" description="Acidic residues" evidence="3">
    <location>
        <begin position="146"/>
        <end position="155"/>
    </location>
</feature>
<evidence type="ECO:0000256" key="1">
    <source>
        <dbReference type="ARBA" id="ARBA00004123"/>
    </source>
</evidence>
<sequence>MKRRASADSGRGQGGGSSGGEGGSGGTTRQQPSRAAVAKPAFNKGDKVIVVTKDGPDHTRSLRDAVIVQVDYHSVQRVRTTVYRIQYTGASKTLGTVVVPADQVLKPTPEVRKEQADLEKAASKASSTSTAAGAADAGAASPPPEQAEEDSDAADGGEAAADEQEHGDASDVNDSGDDHDSSENEEDAGSGSGQGGSGSATESKPVLASRTLLSLLHLQLLRAALGRVPQTGEVADEEDALDTLEELREMLGDVLNAATWPEKGLRVLRALVDEAIDAPIVKDKKGALETSKRDLAVASEAVRKAKDALAKALKKGRVPPPEEEPAQWAQLTHQAELTELIESLDARGIRESALKRSLEGQLEKLMAGLGKPMNQDRAEILGHLEMELLGIEDQRRLQ</sequence>
<evidence type="ECO:0000313" key="5">
    <source>
        <dbReference type="EMBL" id="KAG5184231.1"/>
    </source>
</evidence>
<evidence type="ECO:0000256" key="3">
    <source>
        <dbReference type="SAM" id="MobiDB-lite"/>
    </source>
</evidence>
<feature type="compositionally biased region" description="Basic and acidic residues" evidence="3">
    <location>
        <begin position="109"/>
        <end position="122"/>
    </location>
</feature>
<organism evidence="5 6">
    <name type="scientific">Tribonema minus</name>
    <dbReference type="NCBI Taxonomy" id="303371"/>
    <lineage>
        <taxon>Eukaryota</taxon>
        <taxon>Sar</taxon>
        <taxon>Stramenopiles</taxon>
        <taxon>Ochrophyta</taxon>
        <taxon>PX clade</taxon>
        <taxon>Xanthophyceae</taxon>
        <taxon>Tribonematales</taxon>
        <taxon>Tribonemataceae</taxon>
        <taxon>Tribonema</taxon>
    </lineage>
</organism>
<proteinExistence type="predicted"/>
<feature type="region of interest" description="Disordered" evidence="3">
    <location>
        <begin position="108"/>
        <end position="205"/>
    </location>
</feature>
<comment type="subcellular location">
    <subcellularLocation>
        <location evidence="1">Nucleus</location>
    </subcellularLocation>
</comment>
<dbReference type="Pfam" id="PF15613">
    <property type="entry name" value="WSD"/>
    <property type="match status" value="1"/>
</dbReference>
<evidence type="ECO:0000259" key="4">
    <source>
        <dbReference type="Pfam" id="PF15613"/>
    </source>
</evidence>
<keyword evidence="2" id="KW-0539">Nucleus</keyword>
<evidence type="ECO:0000256" key="2">
    <source>
        <dbReference type="ARBA" id="ARBA00023242"/>
    </source>
</evidence>
<feature type="region of interest" description="Disordered" evidence="3">
    <location>
        <begin position="1"/>
        <end position="41"/>
    </location>
</feature>
<dbReference type="Proteomes" id="UP000664859">
    <property type="component" value="Unassembled WGS sequence"/>
</dbReference>
<dbReference type="SUPFAM" id="SSF54160">
    <property type="entry name" value="Chromo domain-like"/>
    <property type="match status" value="1"/>
</dbReference>
<protein>
    <recommendedName>
        <fullName evidence="4">WHIM2 domain-containing protein</fullName>
    </recommendedName>
</protein>
<comment type="caution">
    <text evidence="5">The sequence shown here is derived from an EMBL/GenBank/DDBJ whole genome shotgun (WGS) entry which is preliminary data.</text>
</comment>
<reference evidence="5" key="1">
    <citation type="submission" date="2021-02" db="EMBL/GenBank/DDBJ databases">
        <title>First Annotated Genome of the Yellow-green Alga Tribonema minus.</title>
        <authorList>
            <person name="Mahan K.M."/>
        </authorList>
    </citation>
    <scope>NUCLEOTIDE SEQUENCE</scope>
    <source>
        <strain evidence="5">UTEX B ZZ1240</strain>
    </source>
</reference>
<feature type="domain" description="WHIM2" evidence="4">
    <location>
        <begin position="323"/>
        <end position="359"/>
    </location>
</feature>
<feature type="compositionally biased region" description="Low complexity" evidence="3">
    <location>
        <begin position="123"/>
        <end position="140"/>
    </location>
</feature>
<dbReference type="Gene3D" id="2.30.30.140">
    <property type="match status" value="1"/>
</dbReference>
<evidence type="ECO:0000313" key="6">
    <source>
        <dbReference type="Proteomes" id="UP000664859"/>
    </source>
</evidence>